<dbReference type="Proteomes" id="UP000011668">
    <property type="component" value="Unassembled WGS sequence"/>
</dbReference>
<sequence length="114" mass="12917">MMVGSEKGRRVVHEYGKCGGVVECGPNYMLLRTMATGACSSYRLFTNSFSPLLFAAQGEPDVPDAVNAFITRRIRPGSTPFLTQNVHRMHYPCNVLYVHVRIYPEYAREKENKD</sequence>
<organism evidence="1 2">
    <name type="scientific">Thanatephorus cucumeris (strain AG1-IA)</name>
    <name type="common">Rice sheath blight fungus</name>
    <name type="synonym">Rhizoctonia solani</name>
    <dbReference type="NCBI Taxonomy" id="983506"/>
    <lineage>
        <taxon>Eukaryota</taxon>
        <taxon>Fungi</taxon>
        <taxon>Dikarya</taxon>
        <taxon>Basidiomycota</taxon>
        <taxon>Agaricomycotina</taxon>
        <taxon>Agaricomycetes</taxon>
        <taxon>Cantharellales</taxon>
        <taxon>Ceratobasidiaceae</taxon>
        <taxon>Rhizoctonia</taxon>
        <taxon>Rhizoctonia solani AG-1</taxon>
    </lineage>
</organism>
<dbReference type="EMBL" id="AFRT01002917">
    <property type="protein sequence ID" value="ELU36958.1"/>
    <property type="molecule type" value="Genomic_DNA"/>
</dbReference>
<keyword evidence="2" id="KW-1185">Reference proteome</keyword>
<protein>
    <submittedName>
        <fullName evidence="1">Uncharacterized protein</fullName>
    </submittedName>
</protein>
<evidence type="ECO:0000313" key="1">
    <source>
        <dbReference type="EMBL" id="ELU36958.1"/>
    </source>
</evidence>
<name>L8WJG5_THACA</name>
<dbReference type="AlphaFoldDB" id="L8WJG5"/>
<gene>
    <name evidence="1" type="ORF">AG1IA_09012</name>
</gene>
<accession>L8WJG5</accession>
<reference evidence="1 2" key="1">
    <citation type="journal article" date="2013" name="Nat. Commun.">
        <title>The evolution and pathogenic mechanisms of the rice sheath blight pathogen.</title>
        <authorList>
            <person name="Zheng A."/>
            <person name="Lin R."/>
            <person name="Xu L."/>
            <person name="Qin P."/>
            <person name="Tang C."/>
            <person name="Ai P."/>
            <person name="Zhang D."/>
            <person name="Liu Y."/>
            <person name="Sun Z."/>
            <person name="Feng H."/>
            <person name="Wang Y."/>
            <person name="Chen Y."/>
            <person name="Liang X."/>
            <person name="Fu R."/>
            <person name="Li Q."/>
            <person name="Zhang J."/>
            <person name="Yu X."/>
            <person name="Xie Z."/>
            <person name="Ding L."/>
            <person name="Guan P."/>
            <person name="Tang J."/>
            <person name="Liang Y."/>
            <person name="Wang S."/>
            <person name="Deng Q."/>
            <person name="Li S."/>
            <person name="Zhu J."/>
            <person name="Wang L."/>
            <person name="Liu H."/>
            <person name="Li P."/>
        </authorList>
    </citation>
    <scope>NUCLEOTIDE SEQUENCE [LARGE SCALE GENOMIC DNA]</scope>
    <source>
        <strain evidence="2">AG-1 IA</strain>
    </source>
</reference>
<dbReference type="HOGENOM" id="CLU_2122748_0_0_1"/>
<proteinExistence type="predicted"/>
<comment type="caution">
    <text evidence="1">The sequence shown here is derived from an EMBL/GenBank/DDBJ whole genome shotgun (WGS) entry which is preliminary data.</text>
</comment>
<evidence type="ECO:0000313" key="2">
    <source>
        <dbReference type="Proteomes" id="UP000011668"/>
    </source>
</evidence>